<dbReference type="AlphaFoldDB" id="A0A0D2E7K1"/>
<accession>A0A0D2E7K1</accession>
<keyword evidence="2" id="KW-1185">Reference proteome</keyword>
<dbReference type="VEuPathDB" id="FungiDB:PV06_04864"/>
<evidence type="ECO:0000313" key="2">
    <source>
        <dbReference type="Proteomes" id="UP000053342"/>
    </source>
</evidence>
<sequence>MESTISPAVLEEMELFVDDLYRRALAAEGVALENAELKVAEVDGAGAAAAGAAEAPAEAAPVAAPNAGGEVPVVPKPADDPLALPQPGDDKWAQFTAMILDAAKPPQEQAAAGQLPSVAVSLHDGFNYDQTKIQSQPQPVDMTSDAGAIYSWQCNQNMLSLAQLFSTMLDIKNRAARKHPEPYKLSDDKDVWQIFADQADNTLQAMLGPLSGFYIFTTGASQSYHDNVDRAKLHTGFLSAIFSDFSLQDDAKKDLEKVLNNFAQAVGGFKMETAAHTETMNYTLKINTVPTVTIGGRAGHPLTVNVPTTTIVYMKIKATAWKTAMEACSAGGGVEHFDFDMTYTKTNCQLNMDWYQKSIPKFNKVMEFVTGKNLAAYGPSLSQPVENKA</sequence>
<protein>
    <submittedName>
        <fullName evidence="1">Uncharacterized protein</fullName>
    </submittedName>
</protein>
<dbReference type="GeneID" id="27356938"/>
<dbReference type="RefSeq" id="XP_016264015.1">
    <property type="nucleotide sequence ID" value="XM_016405809.1"/>
</dbReference>
<name>A0A0D2E7K1_9EURO</name>
<dbReference type="EMBL" id="KN847335">
    <property type="protein sequence ID" value="KIW43799.1"/>
    <property type="molecule type" value="Genomic_DNA"/>
</dbReference>
<reference evidence="1 2" key="1">
    <citation type="submission" date="2015-01" db="EMBL/GenBank/DDBJ databases">
        <title>The Genome Sequence of Exophiala oligosperma CBS72588.</title>
        <authorList>
            <consortium name="The Broad Institute Genomics Platform"/>
            <person name="Cuomo C."/>
            <person name="de Hoog S."/>
            <person name="Gorbushina A."/>
            <person name="Stielow B."/>
            <person name="Teixiera M."/>
            <person name="Abouelleil A."/>
            <person name="Chapman S.B."/>
            <person name="Priest M."/>
            <person name="Young S.K."/>
            <person name="Wortman J."/>
            <person name="Nusbaum C."/>
            <person name="Birren B."/>
        </authorList>
    </citation>
    <scope>NUCLEOTIDE SEQUENCE [LARGE SCALE GENOMIC DNA]</scope>
    <source>
        <strain evidence="1 2">CBS 72588</strain>
    </source>
</reference>
<dbReference type="Proteomes" id="UP000053342">
    <property type="component" value="Unassembled WGS sequence"/>
</dbReference>
<gene>
    <name evidence="1" type="ORF">PV06_04864</name>
</gene>
<organism evidence="1 2">
    <name type="scientific">Exophiala oligosperma</name>
    <dbReference type="NCBI Taxonomy" id="215243"/>
    <lineage>
        <taxon>Eukaryota</taxon>
        <taxon>Fungi</taxon>
        <taxon>Dikarya</taxon>
        <taxon>Ascomycota</taxon>
        <taxon>Pezizomycotina</taxon>
        <taxon>Eurotiomycetes</taxon>
        <taxon>Chaetothyriomycetidae</taxon>
        <taxon>Chaetothyriales</taxon>
        <taxon>Herpotrichiellaceae</taxon>
        <taxon>Exophiala</taxon>
    </lineage>
</organism>
<proteinExistence type="predicted"/>
<dbReference type="HOGENOM" id="CLU_709870_0_0_1"/>
<evidence type="ECO:0000313" key="1">
    <source>
        <dbReference type="EMBL" id="KIW43799.1"/>
    </source>
</evidence>
<dbReference type="OrthoDB" id="3869598at2759"/>